<protein>
    <submittedName>
        <fullName evidence="9">Transporter, CPA2 family</fullName>
    </submittedName>
</protein>
<proteinExistence type="predicted"/>
<dbReference type="GeneID" id="43276773"/>
<evidence type="ECO:0000256" key="2">
    <source>
        <dbReference type="ARBA" id="ARBA00022448"/>
    </source>
</evidence>
<accession>A0A1C6TWI9</accession>
<keyword evidence="10" id="KW-1185">Reference proteome</keyword>
<keyword evidence="6 7" id="KW-0472">Membrane</keyword>
<comment type="subcellular location">
    <subcellularLocation>
        <location evidence="1">Membrane</location>
        <topology evidence="1">Multi-pass membrane protein</topology>
    </subcellularLocation>
</comment>
<dbReference type="Pfam" id="PF00999">
    <property type="entry name" value="Na_H_Exchanger"/>
    <property type="match status" value="1"/>
</dbReference>
<dbReference type="Gene3D" id="1.20.1530.20">
    <property type="match status" value="1"/>
</dbReference>
<evidence type="ECO:0000256" key="1">
    <source>
        <dbReference type="ARBA" id="ARBA00004141"/>
    </source>
</evidence>
<feature type="transmembrane region" description="Helical" evidence="7">
    <location>
        <begin position="179"/>
        <end position="202"/>
    </location>
</feature>
<dbReference type="EMBL" id="FMIB01000002">
    <property type="protein sequence ID" value="SCL46117.1"/>
    <property type="molecule type" value="Genomic_DNA"/>
</dbReference>
<feature type="transmembrane region" description="Helical" evidence="7">
    <location>
        <begin position="249"/>
        <end position="267"/>
    </location>
</feature>
<feature type="transmembrane region" description="Helical" evidence="7">
    <location>
        <begin position="326"/>
        <end position="350"/>
    </location>
</feature>
<sequence length="442" mass="45793">MPSTVAPISADQVLLLLLQLGVLLLLALLLGRLAVRLRLPAIVGELSAGVLLGPSVLEPLAPGVSDWLLPRDTAQFHLLDAVGMVGVLLLVGIIGTELDWRMVRRQGATAARISLAGFLLPLLLGTAVGLVLPASFVAGAGDRAVFALFLGVALCVTAIPVIAKTLLDMNLMHRNVGQLTLASGAIDDVLGWLMLSVVAAMATTGVRAGQVALSVLHLVVILLVAVVVGRPVVRWTFRATTRSAETGPTLTAAAAIVFLGAAGTHALGMEPVFGAFLCGILINVCGGLEPARLAPLRTMVLAVFAPLFFATAGLRMDLTGLADPPVLLAALAVLAVAVASKFAGTFVAALGSRLNRWEALAIGAGMNSRGVVQMIIAMVGLRLGVLNTQSYTVVMLVAIVTSLMAPPVLRAAMRRVETTAEEQLRQAARAVPAPELRSAPPR</sequence>
<dbReference type="STRING" id="47854.GA0070603_0086"/>
<evidence type="ECO:0000256" key="3">
    <source>
        <dbReference type="ARBA" id="ARBA00022692"/>
    </source>
</evidence>
<dbReference type="Proteomes" id="UP000198605">
    <property type="component" value="Unassembled WGS sequence"/>
</dbReference>
<keyword evidence="5" id="KW-0406">Ion transport</keyword>
<feature type="transmembrane region" description="Helical" evidence="7">
    <location>
        <begin position="76"/>
        <end position="94"/>
    </location>
</feature>
<dbReference type="GO" id="GO:0016020">
    <property type="term" value="C:membrane"/>
    <property type="evidence" value="ECO:0007669"/>
    <property type="project" value="UniProtKB-SubCell"/>
</dbReference>
<feature type="transmembrane region" description="Helical" evidence="7">
    <location>
        <begin position="273"/>
        <end position="291"/>
    </location>
</feature>
<evidence type="ECO:0000313" key="10">
    <source>
        <dbReference type="Proteomes" id="UP000198605"/>
    </source>
</evidence>
<dbReference type="AlphaFoldDB" id="A0A1C6TWI9"/>
<feature type="transmembrane region" description="Helical" evidence="7">
    <location>
        <begin position="208"/>
        <end position="228"/>
    </location>
</feature>
<feature type="transmembrane region" description="Helical" evidence="7">
    <location>
        <begin position="12"/>
        <end position="30"/>
    </location>
</feature>
<dbReference type="GO" id="GO:0015297">
    <property type="term" value="F:antiporter activity"/>
    <property type="evidence" value="ECO:0007669"/>
    <property type="project" value="InterPro"/>
</dbReference>
<gene>
    <name evidence="9" type="ORF">GA0070603_0086</name>
</gene>
<keyword evidence="3 7" id="KW-0812">Transmembrane</keyword>
<reference evidence="10" key="1">
    <citation type="submission" date="2016-06" db="EMBL/GenBank/DDBJ databases">
        <authorList>
            <person name="Varghese N."/>
            <person name="Submissions Spin"/>
        </authorList>
    </citation>
    <scope>NUCLEOTIDE SEQUENCE [LARGE SCALE GENOMIC DNA]</scope>
    <source>
        <strain evidence="10">DSM 44151</strain>
    </source>
</reference>
<keyword evidence="2" id="KW-0813">Transport</keyword>
<feature type="transmembrane region" description="Helical" evidence="7">
    <location>
        <begin position="298"/>
        <end position="314"/>
    </location>
</feature>
<organism evidence="9 10">
    <name type="scientific">Micromonospora chersina</name>
    <dbReference type="NCBI Taxonomy" id="47854"/>
    <lineage>
        <taxon>Bacteria</taxon>
        <taxon>Bacillati</taxon>
        <taxon>Actinomycetota</taxon>
        <taxon>Actinomycetes</taxon>
        <taxon>Micromonosporales</taxon>
        <taxon>Micromonosporaceae</taxon>
        <taxon>Micromonospora</taxon>
    </lineage>
</organism>
<dbReference type="InterPro" id="IPR006153">
    <property type="entry name" value="Cation/H_exchanger_TM"/>
</dbReference>
<feature type="transmembrane region" description="Helical" evidence="7">
    <location>
        <begin position="357"/>
        <end position="379"/>
    </location>
</feature>
<evidence type="ECO:0000259" key="8">
    <source>
        <dbReference type="Pfam" id="PF00999"/>
    </source>
</evidence>
<feature type="transmembrane region" description="Helical" evidence="7">
    <location>
        <begin position="115"/>
        <end position="138"/>
    </location>
</feature>
<evidence type="ECO:0000313" key="9">
    <source>
        <dbReference type="EMBL" id="SCL46117.1"/>
    </source>
</evidence>
<evidence type="ECO:0000256" key="7">
    <source>
        <dbReference type="SAM" id="Phobius"/>
    </source>
</evidence>
<evidence type="ECO:0000256" key="5">
    <source>
        <dbReference type="ARBA" id="ARBA00023065"/>
    </source>
</evidence>
<dbReference type="InterPro" id="IPR050794">
    <property type="entry name" value="CPA2_transporter"/>
</dbReference>
<dbReference type="PANTHER" id="PTHR32468">
    <property type="entry name" value="CATION/H + ANTIPORTER"/>
    <property type="match status" value="1"/>
</dbReference>
<dbReference type="InterPro" id="IPR038770">
    <property type="entry name" value="Na+/solute_symporter_sf"/>
</dbReference>
<feature type="transmembrane region" description="Helical" evidence="7">
    <location>
        <begin position="391"/>
        <end position="409"/>
    </location>
</feature>
<evidence type="ECO:0000256" key="4">
    <source>
        <dbReference type="ARBA" id="ARBA00022989"/>
    </source>
</evidence>
<keyword evidence="4 7" id="KW-1133">Transmembrane helix</keyword>
<dbReference type="PANTHER" id="PTHR32468:SF0">
    <property type="entry name" value="K(+)_H(+) ANTIPORTER 1"/>
    <property type="match status" value="1"/>
</dbReference>
<evidence type="ECO:0000256" key="6">
    <source>
        <dbReference type="ARBA" id="ARBA00023136"/>
    </source>
</evidence>
<dbReference type="GO" id="GO:1902600">
    <property type="term" value="P:proton transmembrane transport"/>
    <property type="evidence" value="ECO:0007669"/>
    <property type="project" value="InterPro"/>
</dbReference>
<dbReference type="OrthoDB" id="9793589at2"/>
<feature type="transmembrane region" description="Helical" evidence="7">
    <location>
        <begin position="144"/>
        <end position="167"/>
    </location>
</feature>
<name>A0A1C6TWI9_9ACTN</name>
<feature type="domain" description="Cation/H+ exchanger transmembrane" evidence="8">
    <location>
        <begin position="25"/>
        <end position="411"/>
    </location>
</feature>
<dbReference type="RefSeq" id="WP_091305532.1">
    <property type="nucleotide sequence ID" value="NZ_FMIB01000002.1"/>
</dbReference>